<feature type="region of interest" description="Disordered" evidence="1">
    <location>
        <begin position="29"/>
        <end position="54"/>
    </location>
</feature>
<name>A0ABP0TF21_9BRYO</name>
<gene>
    <name evidence="3" type="ORF">CSSPTR1EN2_LOCUS2493</name>
</gene>
<evidence type="ECO:0008006" key="5">
    <source>
        <dbReference type="Google" id="ProtNLM"/>
    </source>
</evidence>
<sequence>MDESWASSPCGSLLRFAVRLVSTLPAAASAAQHGRESSLDDGTLEDDGEGNIEIRVHRPRSAHSFWRDLQH</sequence>
<dbReference type="EMBL" id="OZ019902">
    <property type="protein sequence ID" value="CAK9194372.1"/>
    <property type="molecule type" value="Genomic_DNA"/>
</dbReference>
<keyword evidence="2" id="KW-0732">Signal</keyword>
<dbReference type="Proteomes" id="UP001497512">
    <property type="component" value="Chromosome 10"/>
</dbReference>
<feature type="chain" id="PRO_5045313088" description="Secreted protein" evidence="2">
    <location>
        <begin position="31"/>
        <end position="71"/>
    </location>
</feature>
<protein>
    <recommendedName>
        <fullName evidence="5">Secreted protein</fullName>
    </recommendedName>
</protein>
<evidence type="ECO:0000313" key="4">
    <source>
        <dbReference type="Proteomes" id="UP001497512"/>
    </source>
</evidence>
<organism evidence="3 4">
    <name type="scientific">Sphagnum troendelagicum</name>
    <dbReference type="NCBI Taxonomy" id="128251"/>
    <lineage>
        <taxon>Eukaryota</taxon>
        <taxon>Viridiplantae</taxon>
        <taxon>Streptophyta</taxon>
        <taxon>Embryophyta</taxon>
        <taxon>Bryophyta</taxon>
        <taxon>Sphagnophytina</taxon>
        <taxon>Sphagnopsida</taxon>
        <taxon>Sphagnales</taxon>
        <taxon>Sphagnaceae</taxon>
        <taxon>Sphagnum</taxon>
    </lineage>
</organism>
<evidence type="ECO:0000256" key="1">
    <source>
        <dbReference type="SAM" id="MobiDB-lite"/>
    </source>
</evidence>
<accession>A0ABP0TF21</accession>
<proteinExistence type="predicted"/>
<keyword evidence="4" id="KW-1185">Reference proteome</keyword>
<evidence type="ECO:0000313" key="3">
    <source>
        <dbReference type="EMBL" id="CAK9194372.1"/>
    </source>
</evidence>
<evidence type="ECO:0000256" key="2">
    <source>
        <dbReference type="SAM" id="SignalP"/>
    </source>
</evidence>
<feature type="signal peptide" evidence="2">
    <location>
        <begin position="1"/>
        <end position="30"/>
    </location>
</feature>
<reference evidence="3" key="1">
    <citation type="submission" date="2024-02" db="EMBL/GenBank/DDBJ databases">
        <authorList>
            <consortium name="ELIXIR-Norway"/>
            <consortium name="Elixir Norway"/>
        </authorList>
    </citation>
    <scope>NUCLEOTIDE SEQUENCE</scope>
</reference>